<evidence type="ECO:0000256" key="2">
    <source>
        <dbReference type="ARBA" id="ARBA00023002"/>
    </source>
</evidence>
<dbReference type="PANTHER" id="PTHR43669:SF3">
    <property type="entry name" value="ALCOHOL DEHYDROGENASE, PUTATIVE (AFU_ORTHOLOGUE AFUA_3G03445)-RELATED"/>
    <property type="match status" value="1"/>
</dbReference>
<organism evidence="3 4">
    <name type="scientific">Serratia rubidaea</name>
    <name type="common">Serratia marinorubra</name>
    <dbReference type="NCBI Taxonomy" id="61652"/>
    <lineage>
        <taxon>Bacteria</taxon>
        <taxon>Pseudomonadati</taxon>
        <taxon>Pseudomonadota</taxon>
        <taxon>Gammaproteobacteria</taxon>
        <taxon>Enterobacterales</taxon>
        <taxon>Yersiniaceae</taxon>
        <taxon>Serratia</taxon>
    </lineage>
</organism>
<name>A0A4U9HMY2_SERRU</name>
<dbReference type="Pfam" id="PF00106">
    <property type="entry name" value="adh_short"/>
    <property type="match status" value="1"/>
</dbReference>
<dbReference type="SUPFAM" id="SSF51735">
    <property type="entry name" value="NAD(P)-binding Rossmann-fold domains"/>
    <property type="match status" value="1"/>
</dbReference>
<evidence type="ECO:0000256" key="1">
    <source>
        <dbReference type="ARBA" id="ARBA00006484"/>
    </source>
</evidence>
<gene>
    <name evidence="3" type="ORF">NCTC12971_04131</name>
</gene>
<comment type="similarity">
    <text evidence="1">Belongs to the short-chain dehydrogenases/reductases (SDR) family.</text>
</comment>
<protein>
    <submittedName>
        <fullName evidence="3">Short chain dehydrogenase</fullName>
    </submittedName>
</protein>
<dbReference type="Gene3D" id="3.40.50.720">
    <property type="entry name" value="NAD(P)-binding Rossmann-like Domain"/>
    <property type="match status" value="1"/>
</dbReference>
<evidence type="ECO:0000313" key="4">
    <source>
        <dbReference type="Proteomes" id="UP000307968"/>
    </source>
</evidence>
<accession>A0A4U9HMY2</accession>
<dbReference type="AlphaFoldDB" id="A0A4U9HMY2"/>
<evidence type="ECO:0000313" key="3">
    <source>
        <dbReference type="EMBL" id="VTP65537.1"/>
    </source>
</evidence>
<sequence>MRFSGKNIVITGGTSGMGLAGALRVVAEGGRVALTGLNPARLAAAAEQLPADSLVLSNDAASEADIEALGAALASWGVLTGFGSTPAMRRWERWSRWMPQRLTR</sequence>
<dbReference type="PANTHER" id="PTHR43669">
    <property type="entry name" value="5-KETO-D-GLUCONATE 5-REDUCTASE"/>
    <property type="match status" value="1"/>
</dbReference>
<dbReference type="InterPro" id="IPR036291">
    <property type="entry name" value="NAD(P)-bd_dom_sf"/>
</dbReference>
<dbReference type="EMBL" id="LR590463">
    <property type="protein sequence ID" value="VTP65537.1"/>
    <property type="molecule type" value="Genomic_DNA"/>
</dbReference>
<reference evidence="3 4" key="1">
    <citation type="submission" date="2019-05" db="EMBL/GenBank/DDBJ databases">
        <authorList>
            <consortium name="Pathogen Informatics"/>
        </authorList>
    </citation>
    <scope>NUCLEOTIDE SEQUENCE [LARGE SCALE GENOMIC DNA]</scope>
    <source>
        <strain evidence="3 4">NCTC12971</strain>
    </source>
</reference>
<proteinExistence type="inferred from homology"/>
<dbReference type="InterPro" id="IPR002347">
    <property type="entry name" value="SDR_fam"/>
</dbReference>
<keyword evidence="2" id="KW-0560">Oxidoreductase</keyword>
<dbReference type="GO" id="GO:0016491">
    <property type="term" value="F:oxidoreductase activity"/>
    <property type="evidence" value="ECO:0007669"/>
    <property type="project" value="UniProtKB-KW"/>
</dbReference>
<dbReference type="Proteomes" id="UP000307968">
    <property type="component" value="Chromosome"/>
</dbReference>